<dbReference type="InterPro" id="IPR050796">
    <property type="entry name" value="SCF_F-box_component"/>
</dbReference>
<dbReference type="PANTHER" id="PTHR31672">
    <property type="entry name" value="BNACNNG10540D PROTEIN"/>
    <property type="match status" value="1"/>
</dbReference>
<dbReference type="EMBL" id="JBJUIK010000004">
    <property type="protein sequence ID" value="KAL3528304.1"/>
    <property type="molecule type" value="Genomic_DNA"/>
</dbReference>
<gene>
    <name evidence="2" type="ORF">ACH5RR_007626</name>
</gene>
<proteinExistence type="predicted"/>
<dbReference type="Gene3D" id="1.20.1280.50">
    <property type="match status" value="1"/>
</dbReference>
<dbReference type="Pfam" id="PF00646">
    <property type="entry name" value="F-box"/>
    <property type="match status" value="1"/>
</dbReference>
<comment type="caution">
    <text evidence="2">The sequence shown here is derived from an EMBL/GenBank/DDBJ whole genome shotgun (WGS) entry which is preliminary data.</text>
</comment>
<name>A0ABD3AAQ1_9GENT</name>
<dbReference type="AlphaFoldDB" id="A0ABD3AAQ1"/>
<dbReference type="SMART" id="SM00256">
    <property type="entry name" value="FBOX"/>
    <property type="match status" value="1"/>
</dbReference>
<dbReference type="NCBIfam" id="TIGR01640">
    <property type="entry name" value="F_box_assoc_1"/>
    <property type="match status" value="1"/>
</dbReference>
<dbReference type="InterPro" id="IPR001810">
    <property type="entry name" value="F-box_dom"/>
</dbReference>
<accession>A0ABD3AAQ1</accession>
<evidence type="ECO:0000313" key="2">
    <source>
        <dbReference type="EMBL" id="KAL3528304.1"/>
    </source>
</evidence>
<dbReference type="InterPro" id="IPR017451">
    <property type="entry name" value="F-box-assoc_interact_dom"/>
</dbReference>
<dbReference type="Pfam" id="PF08268">
    <property type="entry name" value="FBA_3"/>
    <property type="match status" value="1"/>
</dbReference>
<dbReference type="InterPro" id="IPR036047">
    <property type="entry name" value="F-box-like_dom_sf"/>
</dbReference>
<dbReference type="InterPro" id="IPR013187">
    <property type="entry name" value="F-box-assoc_dom_typ3"/>
</dbReference>
<protein>
    <recommendedName>
        <fullName evidence="1">F-box domain-containing protein</fullName>
    </recommendedName>
</protein>
<evidence type="ECO:0000313" key="3">
    <source>
        <dbReference type="Proteomes" id="UP001630127"/>
    </source>
</evidence>
<evidence type="ECO:0000259" key="1">
    <source>
        <dbReference type="PROSITE" id="PS50181"/>
    </source>
</evidence>
<feature type="domain" description="F-box" evidence="1">
    <location>
        <begin position="11"/>
        <end position="56"/>
    </location>
</feature>
<dbReference type="SUPFAM" id="SSF81383">
    <property type="entry name" value="F-box domain"/>
    <property type="match status" value="1"/>
</dbReference>
<sequence>MAVETPENNPPCCFCDLPDDLLAEILSRLLVKTLCSLRCVCKKLYNFVSNPNFQNLHHQKSKKTPMLFYLDQSFIKRGSTRINSCKLRGMNLDGDLTYDTSLYAGDQISSCDMFEIVPSYSNTDLICLASSNTFYLCNPSIHQLVQLPDVVPSLYCYDDMRGGFGYSPTSDEYVVIHLTFDVSSIASCEVLSFSNKTIGAIDFAWRKFDDKLLPYYQFAEEWGILVDRIFYWRVLNEEFFECIISFDLDEEKFRMVPPHPTACFTTNSEGIDHDKSLSLIDLKGQLCLVDPSHVAQDQTVEIYMLMIDEKKKNETSSSWTKLFSFPLQGFNFKVQNFVPLGDVDGDGDGDGGFLFYITNGYQVEDSSEEEEDEEPYLDYFLSRDFVRSVWFHDRQNNHFRKFEKDLNLKVASKLNMISYLCLHTDNFFKIRNT</sequence>
<dbReference type="PANTHER" id="PTHR31672:SF13">
    <property type="entry name" value="F-BOX PROTEIN CPR30-LIKE"/>
    <property type="match status" value="1"/>
</dbReference>
<keyword evidence="3" id="KW-1185">Reference proteome</keyword>
<organism evidence="2 3">
    <name type="scientific">Cinchona calisaya</name>
    <dbReference type="NCBI Taxonomy" id="153742"/>
    <lineage>
        <taxon>Eukaryota</taxon>
        <taxon>Viridiplantae</taxon>
        <taxon>Streptophyta</taxon>
        <taxon>Embryophyta</taxon>
        <taxon>Tracheophyta</taxon>
        <taxon>Spermatophyta</taxon>
        <taxon>Magnoliopsida</taxon>
        <taxon>eudicotyledons</taxon>
        <taxon>Gunneridae</taxon>
        <taxon>Pentapetalae</taxon>
        <taxon>asterids</taxon>
        <taxon>lamiids</taxon>
        <taxon>Gentianales</taxon>
        <taxon>Rubiaceae</taxon>
        <taxon>Cinchonoideae</taxon>
        <taxon>Cinchoneae</taxon>
        <taxon>Cinchona</taxon>
    </lineage>
</organism>
<dbReference type="PROSITE" id="PS50181">
    <property type="entry name" value="FBOX"/>
    <property type="match status" value="1"/>
</dbReference>
<dbReference type="Proteomes" id="UP001630127">
    <property type="component" value="Unassembled WGS sequence"/>
</dbReference>
<reference evidence="2 3" key="1">
    <citation type="submission" date="2024-11" db="EMBL/GenBank/DDBJ databases">
        <title>A near-complete genome assembly of Cinchona calisaya.</title>
        <authorList>
            <person name="Lian D.C."/>
            <person name="Zhao X.W."/>
            <person name="Wei L."/>
        </authorList>
    </citation>
    <scope>NUCLEOTIDE SEQUENCE [LARGE SCALE GENOMIC DNA]</scope>
    <source>
        <tissue evidence="2">Nenye</tissue>
    </source>
</reference>